<gene>
    <name evidence="1" type="ORF">P5673_011913</name>
</gene>
<sequence length="187" mass="20964">MERILSQQLVNFFEEKLPPYLSPYRRNDSCQTALLGLDAVTIQLSMQADLQSASQWFHSNGMALNVDRCLSKRVGSNSEDLPLQLRNGNLQLSSSMKLLGMTIDNALNFREHVSGLVRKVSNQLQKLLNVKDTTYNLRGQHLLNVPRVNTTTYGLHSLCYSASKPWNSLPNSLRSASTTNTIKLALN</sequence>
<evidence type="ECO:0000313" key="2">
    <source>
        <dbReference type="Proteomes" id="UP001249851"/>
    </source>
</evidence>
<keyword evidence="2" id="KW-1185">Reference proteome</keyword>
<organism evidence="1 2">
    <name type="scientific">Acropora cervicornis</name>
    <name type="common">Staghorn coral</name>
    <dbReference type="NCBI Taxonomy" id="6130"/>
    <lineage>
        <taxon>Eukaryota</taxon>
        <taxon>Metazoa</taxon>
        <taxon>Cnidaria</taxon>
        <taxon>Anthozoa</taxon>
        <taxon>Hexacorallia</taxon>
        <taxon>Scleractinia</taxon>
        <taxon>Astrocoeniina</taxon>
        <taxon>Acroporidae</taxon>
        <taxon>Acropora</taxon>
    </lineage>
</organism>
<dbReference type="EMBL" id="JARQWQ010000022">
    <property type="protein sequence ID" value="KAK2564471.1"/>
    <property type="molecule type" value="Genomic_DNA"/>
</dbReference>
<reference evidence="1" key="1">
    <citation type="journal article" date="2023" name="G3 (Bethesda)">
        <title>Whole genome assembly and annotation of the endangered Caribbean coral Acropora cervicornis.</title>
        <authorList>
            <person name="Selwyn J.D."/>
            <person name="Vollmer S.V."/>
        </authorList>
    </citation>
    <scope>NUCLEOTIDE SEQUENCE</scope>
    <source>
        <strain evidence="1">K2</strain>
    </source>
</reference>
<proteinExistence type="predicted"/>
<dbReference type="AlphaFoldDB" id="A0AAD9QNZ2"/>
<reference evidence="1" key="2">
    <citation type="journal article" date="2023" name="Science">
        <title>Genomic signatures of disease resistance in endangered staghorn corals.</title>
        <authorList>
            <person name="Vollmer S.V."/>
            <person name="Selwyn J.D."/>
            <person name="Despard B.A."/>
            <person name="Roesel C.L."/>
        </authorList>
    </citation>
    <scope>NUCLEOTIDE SEQUENCE</scope>
    <source>
        <strain evidence="1">K2</strain>
    </source>
</reference>
<dbReference type="Proteomes" id="UP001249851">
    <property type="component" value="Unassembled WGS sequence"/>
</dbReference>
<accession>A0AAD9QNZ2</accession>
<evidence type="ECO:0000313" key="1">
    <source>
        <dbReference type="EMBL" id="KAK2564471.1"/>
    </source>
</evidence>
<protein>
    <submittedName>
        <fullName evidence="1">Uncharacterized protein</fullName>
    </submittedName>
</protein>
<comment type="caution">
    <text evidence="1">The sequence shown here is derived from an EMBL/GenBank/DDBJ whole genome shotgun (WGS) entry which is preliminary data.</text>
</comment>
<name>A0AAD9QNZ2_ACRCE</name>